<reference evidence="3" key="1">
    <citation type="submission" date="2015-11" db="EMBL/GenBank/DDBJ databases">
        <title>De novo transcriptome assembly of four potential Pierce s Disease insect vectors from Arizona vineyards.</title>
        <authorList>
            <person name="Tassone E.E."/>
        </authorList>
    </citation>
    <scope>NUCLEOTIDE SEQUENCE</scope>
</reference>
<dbReference type="Pfam" id="PF13843">
    <property type="entry name" value="DDE_Tnp_1_7"/>
    <property type="match status" value="1"/>
</dbReference>
<protein>
    <recommendedName>
        <fullName evidence="2">PiggyBac transposable element-derived protein domain-containing protein</fullName>
    </recommendedName>
</protein>
<gene>
    <name evidence="3" type="ORF">g.3354</name>
</gene>
<feature type="region of interest" description="Disordered" evidence="1">
    <location>
        <begin position="1"/>
        <end position="54"/>
    </location>
</feature>
<feature type="non-terminal residue" evidence="3">
    <location>
        <position position="1"/>
    </location>
</feature>
<name>A0A1B6ELM9_9HEMI</name>
<dbReference type="AlphaFoldDB" id="A0A1B6ELM9"/>
<dbReference type="InterPro" id="IPR029526">
    <property type="entry name" value="PGBD"/>
</dbReference>
<dbReference type="PANTHER" id="PTHR47272">
    <property type="entry name" value="DDE_TNP_1_7 DOMAIN-CONTAINING PROTEIN"/>
    <property type="match status" value="1"/>
</dbReference>
<evidence type="ECO:0000256" key="1">
    <source>
        <dbReference type="SAM" id="MobiDB-lite"/>
    </source>
</evidence>
<accession>A0A1B6ELM9</accession>
<feature type="compositionally biased region" description="Polar residues" evidence="1">
    <location>
        <begin position="39"/>
        <end position="52"/>
    </location>
</feature>
<organism evidence="3">
    <name type="scientific">Cuerna arida</name>
    <dbReference type="NCBI Taxonomy" id="1464854"/>
    <lineage>
        <taxon>Eukaryota</taxon>
        <taxon>Metazoa</taxon>
        <taxon>Ecdysozoa</taxon>
        <taxon>Arthropoda</taxon>
        <taxon>Hexapoda</taxon>
        <taxon>Insecta</taxon>
        <taxon>Pterygota</taxon>
        <taxon>Neoptera</taxon>
        <taxon>Paraneoptera</taxon>
        <taxon>Hemiptera</taxon>
        <taxon>Auchenorrhyncha</taxon>
        <taxon>Membracoidea</taxon>
        <taxon>Cicadellidae</taxon>
        <taxon>Cicadellinae</taxon>
        <taxon>Proconiini</taxon>
        <taxon>Cuerna</taxon>
    </lineage>
</organism>
<dbReference type="EMBL" id="GECZ01030933">
    <property type="protein sequence ID" value="JAS38836.1"/>
    <property type="molecule type" value="Transcribed_RNA"/>
</dbReference>
<feature type="domain" description="PiggyBac transposable element-derived protein" evidence="2">
    <location>
        <begin position="116"/>
        <end position="364"/>
    </location>
</feature>
<sequence length="375" mass="43527">LFCTENTVQSPRSSISSRENHLAETQSHTSIISKPLATPDSNCSKSSVTKNTRSAKRKINLKRTQVKQIKKKINKITNKSAVFKWENKPFEHNVTLIDETWTQNQESETAKNIRKPLDYFSVFFSDDVWELIVENTNLYSSQVKTSSIGVTKTDIQNFIGIQLAMGLVKMPAYTDYWSQECRFEKVASVMTLKTYQSIRRYLHFVDNNLQEDDNDRYFKIRPLLDIIRRNFLTIDEENKYSIDEMMVPYKGVRAGSRRQYIKNKPRKWGFKIFIRAGISGVIYDFLVYGGEDTFRQHTFTDTEELLGHGGKVVIALCSSIHVKPCSFVYFDNFFSSLELLVLLREKYGILALGTIRNNRLRECPVVSDRLLKKKE</sequence>
<evidence type="ECO:0000259" key="2">
    <source>
        <dbReference type="Pfam" id="PF13843"/>
    </source>
</evidence>
<proteinExistence type="predicted"/>
<evidence type="ECO:0000313" key="3">
    <source>
        <dbReference type="EMBL" id="JAS38836.1"/>
    </source>
</evidence>
<feature type="non-terminal residue" evidence="3">
    <location>
        <position position="375"/>
    </location>
</feature>
<dbReference type="PANTHER" id="PTHR47272:SF1">
    <property type="entry name" value="PIGGYBAC TRANSPOSABLE ELEMENT-DERIVED PROTEIN 3-LIKE"/>
    <property type="match status" value="1"/>
</dbReference>
<feature type="compositionally biased region" description="Polar residues" evidence="1">
    <location>
        <begin position="1"/>
        <end position="32"/>
    </location>
</feature>